<dbReference type="PANTHER" id="PTHR43792">
    <property type="entry name" value="GNAT FAMILY, PUTATIVE (AFU_ORTHOLOGUE AFUA_3G00765)-RELATED-RELATED"/>
    <property type="match status" value="1"/>
</dbReference>
<evidence type="ECO:0000259" key="1">
    <source>
        <dbReference type="Pfam" id="PF13302"/>
    </source>
</evidence>
<name>A0A0T5NYE2_9RHOB</name>
<dbReference type="Gene3D" id="3.40.630.30">
    <property type="match status" value="1"/>
</dbReference>
<dbReference type="STRING" id="1641875.XM53_04390"/>
<keyword evidence="2" id="KW-0808">Transferase</keyword>
<protein>
    <submittedName>
        <fullName evidence="2">Acetyltransferase</fullName>
    </submittedName>
</protein>
<accession>A0A0T5NYE2</accession>
<evidence type="ECO:0000313" key="2">
    <source>
        <dbReference type="EMBL" id="KRS13814.1"/>
    </source>
</evidence>
<dbReference type="PANTHER" id="PTHR43792:SF1">
    <property type="entry name" value="N-ACETYLTRANSFERASE DOMAIN-CONTAINING PROTEIN"/>
    <property type="match status" value="1"/>
</dbReference>
<dbReference type="InterPro" id="IPR051531">
    <property type="entry name" value="N-acetyltransferase"/>
</dbReference>
<sequence>MKITVDIPVIETEDLILRGYDEADFEAFAAFGTSDRAAYVGGPHTRWDSWRAFMAGIGHWALRGYGMWMIEHRATGSVAGRVGMILNDGWDEPELGWHIYDGFEGKGYAYQAALAARDHAARHFGLDGVISYIDATNTRSLRLADRLGAKHERDGTVVGTPCQVWRHPRVARSASQPAEA</sequence>
<proteinExistence type="predicted"/>
<reference evidence="2 3" key="1">
    <citation type="submission" date="2015-04" db="EMBL/GenBank/DDBJ databases">
        <title>The draft genome sequence of Roseovarius sp.R12b.</title>
        <authorList>
            <person name="Li G."/>
            <person name="Lai Q."/>
            <person name="Shao Z."/>
            <person name="Yan P."/>
        </authorList>
    </citation>
    <scope>NUCLEOTIDE SEQUENCE [LARGE SCALE GENOMIC DNA]</scope>
    <source>
        <strain evidence="2 3">R12B</strain>
    </source>
</reference>
<evidence type="ECO:0000313" key="3">
    <source>
        <dbReference type="Proteomes" id="UP000051295"/>
    </source>
</evidence>
<comment type="caution">
    <text evidence="2">The sequence shown here is derived from an EMBL/GenBank/DDBJ whole genome shotgun (WGS) entry which is preliminary data.</text>
</comment>
<dbReference type="Pfam" id="PF13302">
    <property type="entry name" value="Acetyltransf_3"/>
    <property type="match status" value="1"/>
</dbReference>
<dbReference type="RefSeq" id="WP_057790683.1">
    <property type="nucleotide sequence ID" value="NZ_LAXJ01000003.1"/>
</dbReference>
<dbReference type="InterPro" id="IPR000182">
    <property type="entry name" value="GNAT_dom"/>
</dbReference>
<gene>
    <name evidence="2" type="ORF">XM53_04390</name>
</gene>
<organism evidence="2 3">
    <name type="scientific">Roseovarius atlanticus</name>
    <dbReference type="NCBI Taxonomy" id="1641875"/>
    <lineage>
        <taxon>Bacteria</taxon>
        <taxon>Pseudomonadati</taxon>
        <taxon>Pseudomonadota</taxon>
        <taxon>Alphaproteobacteria</taxon>
        <taxon>Rhodobacterales</taxon>
        <taxon>Roseobacteraceae</taxon>
        <taxon>Roseovarius</taxon>
    </lineage>
</organism>
<dbReference type="PATRIC" id="fig|1641875.4.peg.2890"/>
<dbReference type="InterPro" id="IPR016181">
    <property type="entry name" value="Acyl_CoA_acyltransferase"/>
</dbReference>
<dbReference type="SUPFAM" id="SSF55729">
    <property type="entry name" value="Acyl-CoA N-acyltransferases (Nat)"/>
    <property type="match status" value="1"/>
</dbReference>
<keyword evidence="3" id="KW-1185">Reference proteome</keyword>
<dbReference type="GO" id="GO:0016747">
    <property type="term" value="F:acyltransferase activity, transferring groups other than amino-acyl groups"/>
    <property type="evidence" value="ECO:0007669"/>
    <property type="project" value="InterPro"/>
</dbReference>
<dbReference type="Proteomes" id="UP000051295">
    <property type="component" value="Unassembled WGS sequence"/>
</dbReference>
<feature type="domain" description="N-acetyltransferase" evidence="1">
    <location>
        <begin position="15"/>
        <end position="150"/>
    </location>
</feature>
<dbReference type="EMBL" id="LAXJ01000003">
    <property type="protein sequence ID" value="KRS13814.1"/>
    <property type="molecule type" value="Genomic_DNA"/>
</dbReference>
<dbReference type="AlphaFoldDB" id="A0A0T5NYE2"/>